<evidence type="ECO:0008006" key="3">
    <source>
        <dbReference type="Google" id="ProtNLM"/>
    </source>
</evidence>
<keyword evidence="2" id="KW-1185">Reference proteome</keyword>
<dbReference type="PIRSF" id="PIRSF033634">
    <property type="entry name" value="UCP033634"/>
    <property type="match status" value="1"/>
</dbReference>
<evidence type="ECO:0000313" key="2">
    <source>
        <dbReference type="Proteomes" id="UP001597262"/>
    </source>
</evidence>
<comment type="caution">
    <text evidence="1">The sequence shown here is derived from an EMBL/GenBank/DDBJ whole genome shotgun (WGS) entry which is preliminary data.</text>
</comment>
<dbReference type="InterPro" id="IPR017018">
    <property type="entry name" value="UCP033634"/>
</dbReference>
<sequence length="212" mass="23959">MKMKVERTEILSPSIWGVITANSYYTQAESDTLVVLFPGIGYHCDKPLLYFSQQVAMKNHCDLLVTEYGFQKTKAGFEPSQIDDLVKEVLFSIKQVLERKSYRDIVFVSKSLGTYVAKRISSHIKARNFVLTPIQVTMPLLSEQDYVAIGTADHLATEELLQVLRARDSAKTMIIENVGHSLEADTIKETLNIIEIISEKLTDFIHKDGTTK</sequence>
<dbReference type="SUPFAM" id="SSF53474">
    <property type="entry name" value="alpha/beta-Hydrolases"/>
    <property type="match status" value="1"/>
</dbReference>
<proteinExistence type="predicted"/>
<organism evidence="1 2">
    <name type="scientific">Paenibacillus puldeungensis</name>
    <dbReference type="NCBI Taxonomy" id="696536"/>
    <lineage>
        <taxon>Bacteria</taxon>
        <taxon>Bacillati</taxon>
        <taxon>Bacillota</taxon>
        <taxon>Bacilli</taxon>
        <taxon>Bacillales</taxon>
        <taxon>Paenibacillaceae</taxon>
        <taxon>Paenibacillus</taxon>
    </lineage>
</organism>
<reference evidence="2" key="1">
    <citation type="journal article" date="2019" name="Int. J. Syst. Evol. Microbiol.">
        <title>The Global Catalogue of Microorganisms (GCM) 10K type strain sequencing project: providing services to taxonomists for standard genome sequencing and annotation.</title>
        <authorList>
            <consortium name="The Broad Institute Genomics Platform"/>
            <consortium name="The Broad Institute Genome Sequencing Center for Infectious Disease"/>
            <person name="Wu L."/>
            <person name="Ma J."/>
        </authorList>
    </citation>
    <scope>NUCLEOTIDE SEQUENCE [LARGE SCALE GENOMIC DNA]</scope>
    <source>
        <strain evidence="2">CCUG 59189</strain>
    </source>
</reference>
<dbReference type="Gene3D" id="3.40.50.1820">
    <property type="entry name" value="alpha/beta hydrolase"/>
    <property type="match status" value="1"/>
</dbReference>
<dbReference type="RefSeq" id="WP_379320461.1">
    <property type="nucleotide sequence ID" value="NZ_JBHTLM010000013.1"/>
</dbReference>
<protein>
    <recommendedName>
        <fullName evidence="3">Alpha/beta hydrolase</fullName>
    </recommendedName>
</protein>
<dbReference type="InterPro" id="IPR029058">
    <property type="entry name" value="AB_hydrolase_fold"/>
</dbReference>
<accession>A0ABW3S1J7</accession>
<dbReference type="Proteomes" id="UP001597262">
    <property type="component" value="Unassembled WGS sequence"/>
</dbReference>
<dbReference type="EMBL" id="JBHTLM010000013">
    <property type="protein sequence ID" value="MFD1178015.1"/>
    <property type="molecule type" value="Genomic_DNA"/>
</dbReference>
<gene>
    <name evidence="1" type="ORF">ACFQ3W_17130</name>
</gene>
<name>A0ABW3S1J7_9BACL</name>
<evidence type="ECO:0000313" key="1">
    <source>
        <dbReference type="EMBL" id="MFD1178015.1"/>
    </source>
</evidence>